<accession>C8NHQ9</accession>
<protein>
    <submittedName>
        <fullName evidence="1">Uncharacterized protein</fullName>
    </submittedName>
</protein>
<dbReference type="Proteomes" id="UP000005926">
    <property type="component" value="Unassembled WGS sequence"/>
</dbReference>
<reference evidence="1 2" key="1">
    <citation type="submission" date="2009-08" db="EMBL/GenBank/DDBJ databases">
        <authorList>
            <person name="Muzny D."/>
            <person name="Qin X."/>
            <person name="Deng J."/>
            <person name="Jiang H."/>
            <person name="Liu Y."/>
            <person name="Qu J."/>
            <person name="Song X.-Z."/>
            <person name="Zhang L."/>
            <person name="Thornton R."/>
            <person name="Coyle M."/>
            <person name="Francisco L."/>
            <person name="Jackson L."/>
            <person name="Javaid M."/>
            <person name="Korchina V."/>
            <person name="Kovar C."/>
            <person name="Mata R."/>
            <person name="Mathew T."/>
            <person name="Ngo R."/>
            <person name="Nguyen L."/>
            <person name="Nguyen N."/>
            <person name="Okwuonu G."/>
            <person name="Ongeri F."/>
            <person name="Pham C."/>
            <person name="Simmons D."/>
            <person name="Wilczek-Boney K."/>
            <person name="Hale W."/>
            <person name="Jakkamsetti A."/>
            <person name="Pham P."/>
            <person name="Ruth R."/>
            <person name="San Lucas F."/>
            <person name="Warren J."/>
            <person name="Zhang J."/>
            <person name="Zhao Z."/>
            <person name="Zhou C."/>
            <person name="Zhu D."/>
            <person name="Lee S."/>
            <person name="Bess C."/>
            <person name="Blankenburg K."/>
            <person name="Forbes L."/>
            <person name="Fu Q."/>
            <person name="Gubbala S."/>
            <person name="Hirani K."/>
            <person name="Jayaseelan J.C."/>
            <person name="Lara F."/>
            <person name="Munidasa M."/>
            <person name="Palculict T."/>
            <person name="Patil S."/>
            <person name="Pu L.-L."/>
            <person name="Saada N."/>
            <person name="Tang L."/>
            <person name="Weissenberger G."/>
            <person name="Zhu Y."/>
            <person name="Hemphill L."/>
            <person name="Shang Y."/>
            <person name="Youmans B."/>
            <person name="Ayvaz T."/>
            <person name="Ross M."/>
            <person name="Santibanez J."/>
            <person name="Aqrawi P."/>
            <person name="Gross S."/>
            <person name="Joshi V."/>
            <person name="Fowler G."/>
            <person name="Nazareth L."/>
            <person name="Reid J."/>
            <person name="Worley K."/>
            <person name="Petrosino J."/>
            <person name="Highlander S."/>
            <person name="Gibbs R."/>
        </authorList>
    </citation>
    <scope>NUCLEOTIDE SEQUENCE [LARGE SCALE GENOMIC DNA]</scope>
    <source>
        <strain evidence="1 2">ATCC 49175</strain>
    </source>
</reference>
<comment type="caution">
    <text evidence="1">The sequence shown here is derived from an EMBL/GenBank/DDBJ whole genome shotgun (WGS) entry which is preliminary data.</text>
</comment>
<gene>
    <name evidence="1" type="ORF">HMPREF0444_1454</name>
</gene>
<dbReference type="AlphaFoldDB" id="C8NHQ9"/>
<dbReference type="EMBL" id="ACKZ01000021">
    <property type="protein sequence ID" value="EEW36722.1"/>
    <property type="molecule type" value="Genomic_DNA"/>
</dbReference>
<keyword evidence="2" id="KW-1185">Reference proteome</keyword>
<proteinExistence type="predicted"/>
<name>C8NHQ9_9LACT</name>
<organism evidence="1 2">
    <name type="scientific">Granulicatella adiacens ATCC 49175</name>
    <dbReference type="NCBI Taxonomy" id="638301"/>
    <lineage>
        <taxon>Bacteria</taxon>
        <taxon>Bacillati</taxon>
        <taxon>Bacillota</taxon>
        <taxon>Bacilli</taxon>
        <taxon>Lactobacillales</taxon>
        <taxon>Carnobacteriaceae</taxon>
        <taxon>Granulicatella</taxon>
    </lineage>
</organism>
<evidence type="ECO:0000313" key="1">
    <source>
        <dbReference type="EMBL" id="EEW36722.1"/>
    </source>
</evidence>
<evidence type="ECO:0000313" key="2">
    <source>
        <dbReference type="Proteomes" id="UP000005926"/>
    </source>
</evidence>
<dbReference type="HOGENOM" id="CLU_3234211_0_0_9"/>
<sequence length="43" mass="5060">MFLKVLFGYFISDLIRTQKKLHPLDMLLDEVQEPSTNMFSLVT</sequence>